<evidence type="ECO:0000259" key="2">
    <source>
        <dbReference type="Pfam" id="PF00535"/>
    </source>
</evidence>
<keyword evidence="1" id="KW-0472">Membrane</keyword>
<dbReference type="AlphaFoldDB" id="A0A810N6H5"/>
<protein>
    <recommendedName>
        <fullName evidence="2">Glycosyltransferase 2-like domain-containing protein</fullName>
    </recommendedName>
</protein>
<dbReference type="CDD" id="cd00761">
    <property type="entry name" value="Glyco_tranf_GTA_type"/>
    <property type="match status" value="1"/>
</dbReference>
<evidence type="ECO:0000313" key="4">
    <source>
        <dbReference type="Proteomes" id="UP000680866"/>
    </source>
</evidence>
<proteinExistence type="predicted"/>
<gene>
    <name evidence="3" type="ORF">Prubr_43890</name>
</gene>
<keyword evidence="1" id="KW-0812">Transmembrane</keyword>
<evidence type="ECO:0000256" key="1">
    <source>
        <dbReference type="SAM" id="Phobius"/>
    </source>
</evidence>
<dbReference type="RefSeq" id="WP_212816710.1">
    <property type="nucleotide sequence ID" value="NZ_AP023359.1"/>
</dbReference>
<dbReference type="SUPFAM" id="SSF53448">
    <property type="entry name" value="Nucleotide-diphospho-sugar transferases"/>
    <property type="match status" value="1"/>
</dbReference>
<dbReference type="Gene3D" id="3.90.550.10">
    <property type="entry name" value="Spore Coat Polysaccharide Biosynthesis Protein SpsA, Chain A"/>
    <property type="match status" value="1"/>
</dbReference>
<dbReference type="InterPro" id="IPR029044">
    <property type="entry name" value="Nucleotide-diphossugar_trans"/>
</dbReference>
<keyword evidence="1" id="KW-1133">Transmembrane helix</keyword>
<organism evidence="3 4">
    <name type="scientific">Polymorphospora rubra</name>
    <dbReference type="NCBI Taxonomy" id="338584"/>
    <lineage>
        <taxon>Bacteria</taxon>
        <taxon>Bacillati</taxon>
        <taxon>Actinomycetota</taxon>
        <taxon>Actinomycetes</taxon>
        <taxon>Micromonosporales</taxon>
        <taxon>Micromonosporaceae</taxon>
        <taxon>Polymorphospora</taxon>
    </lineage>
</organism>
<evidence type="ECO:0000313" key="3">
    <source>
        <dbReference type="EMBL" id="BCJ67368.1"/>
    </source>
</evidence>
<feature type="domain" description="Glycosyltransferase 2-like" evidence="2">
    <location>
        <begin position="9"/>
        <end position="115"/>
    </location>
</feature>
<accession>A0A810N6H5</accession>
<feature type="transmembrane region" description="Helical" evidence="1">
    <location>
        <begin position="311"/>
        <end position="334"/>
    </location>
</feature>
<dbReference type="PANTHER" id="PTHR43685">
    <property type="entry name" value="GLYCOSYLTRANSFERASE"/>
    <property type="match status" value="1"/>
</dbReference>
<dbReference type="InterPro" id="IPR001173">
    <property type="entry name" value="Glyco_trans_2-like"/>
</dbReference>
<dbReference type="Pfam" id="PF00535">
    <property type="entry name" value="Glycos_transf_2"/>
    <property type="match status" value="1"/>
</dbReference>
<dbReference type="EMBL" id="AP023359">
    <property type="protein sequence ID" value="BCJ67368.1"/>
    <property type="molecule type" value="Genomic_DNA"/>
</dbReference>
<keyword evidence="4" id="KW-1185">Reference proteome</keyword>
<name>A0A810N6H5_9ACTN</name>
<dbReference type="Proteomes" id="UP000680866">
    <property type="component" value="Chromosome"/>
</dbReference>
<sequence length="360" mass="38742">MSGADAVAVIVPNFNKEKTLRACLESVFGQSYAPVEVVVVDDRSTDGSREIAAGFPCRVVELPVNSGPAAARNAGVAASSAPLLFFVDSDTALAPDAVGNAVRLLVGSPGVGMVQGIYDARPLFDDGPVEAYRVAFEHFWRKRSVGRDTGALFAATLIPRTVFEEVGGFDERLRSGEDDEFGTRLPDRYRLVATDLVLTRHDDVDRLLPLLTEQFVRASAKPLLMVRTWRRQRAGAASTGARAGMMSTDRFRHLEWAAQTSLLTSTLALAILPLALLVPWLALTWPVLGAVFVAANHRFLRLTYELRGPGFAVFAAGLHALSYAALVAGLAAGLPRAGYALLRERAHRTRPRPAGAGVPE</sequence>
<dbReference type="KEGG" id="pry:Prubr_43890"/>
<dbReference type="InterPro" id="IPR050834">
    <property type="entry name" value="Glycosyltransf_2"/>
</dbReference>
<reference evidence="3" key="1">
    <citation type="submission" date="2020-08" db="EMBL/GenBank/DDBJ databases">
        <title>Whole genome shotgun sequence of Polymorphospora rubra NBRC 101157.</title>
        <authorList>
            <person name="Komaki H."/>
            <person name="Tamura T."/>
        </authorList>
    </citation>
    <scope>NUCLEOTIDE SEQUENCE</scope>
    <source>
        <strain evidence="3">NBRC 101157</strain>
    </source>
</reference>
<dbReference type="PANTHER" id="PTHR43685:SF2">
    <property type="entry name" value="GLYCOSYLTRANSFERASE 2-LIKE DOMAIN-CONTAINING PROTEIN"/>
    <property type="match status" value="1"/>
</dbReference>